<reference evidence="1" key="1">
    <citation type="submission" date="2022-11" db="EMBL/GenBank/DDBJ databases">
        <title>Genome Sequence of Boeremia exigua.</title>
        <authorList>
            <person name="Buettner E."/>
        </authorList>
    </citation>
    <scope>NUCLEOTIDE SEQUENCE</scope>
    <source>
        <strain evidence="1">CU02</strain>
    </source>
</reference>
<keyword evidence="2" id="KW-1185">Reference proteome</keyword>
<evidence type="ECO:0000313" key="2">
    <source>
        <dbReference type="Proteomes" id="UP001153331"/>
    </source>
</evidence>
<comment type="caution">
    <text evidence="1">The sequence shown here is derived from an EMBL/GenBank/DDBJ whole genome shotgun (WGS) entry which is preliminary data.</text>
</comment>
<accession>A0ACC2I1T6</accession>
<sequence>MKIFLFSAIFLGIASALPEALGTRLGARTSLAHMVERQSCQPWTICVSQISIYIRTLKYPVPPASVLAVDNAALLLSHPVVRWTVVLAKVRLHVVVPDPITLDGRFLRDDANVAKAKHAEEFSILCRDRHFPLPTDMNHMIINFKDTKQR</sequence>
<dbReference type="Proteomes" id="UP001153331">
    <property type="component" value="Unassembled WGS sequence"/>
</dbReference>
<evidence type="ECO:0000313" key="1">
    <source>
        <dbReference type="EMBL" id="KAJ8109225.1"/>
    </source>
</evidence>
<name>A0ACC2I1T6_9PLEO</name>
<dbReference type="EMBL" id="JAPHNI010000639">
    <property type="protein sequence ID" value="KAJ8109225.1"/>
    <property type="molecule type" value="Genomic_DNA"/>
</dbReference>
<protein>
    <submittedName>
        <fullName evidence="1">Uncharacterized protein</fullName>
    </submittedName>
</protein>
<organism evidence="1 2">
    <name type="scientific">Boeremia exigua</name>
    <dbReference type="NCBI Taxonomy" id="749465"/>
    <lineage>
        <taxon>Eukaryota</taxon>
        <taxon>Fungi</taxon>
        <taxon>Dikarya</taxon>
        <taxon>Ascomycota</taxon>
        <taxon>Pezizomycotina</taxon>
        <taxon>Dothideomycetes</taxon>
        <taxon>Pleosporomycetidae</taxon>
        <taxon>Pleosporales</taxon>
        <taxon>Pleosporineae</taxon>
        <taxon>Didymellaceae</taxon>
        <taxon>Boeremia</taxon>
    </lineage>
</organism>
<gene>
    <name evidence="1" type="ORF">OPT61_g7618</name>
</gene>
<proteinExistence type="predicted"/>